<dbReference type="Gene3D" id="1.10.730.20">
    <property type="match status" value="1"/>
</dbReference>
<dbReference type="InterPro" id="IPR014729">
    <property type="entry name" value="Rossmann-like_a/b/a_fold"/>
</dbReference>
<comment type="subunit">
    <text evidence="10">Monomer.</text>
</comment>
<feature type="compositionally biased region" description="Polar residues" evidence="11">
    <location>
        <begin position="329"/>
        <end position="344"/>
    </location>
</feature>
<protein>
    <recommendedName>
        <fullName evidence="10">Isoleucine--tRNA ligase</fullName>
        <ecNumber evidence="10">6.1.1.5</ecNumber>
    </recommendedName>
    <alternativeName>
        <fullName evidence="10">Isoleucyl-tRNA synthetase</fullName>
        <shortName evidence="10">IleRS</shortName>
    </alternativeName>
</protein>
<dbReference type="InterPro" id="IPR009008">
    <property type="entry name" value="Val/Leu/Ile-tRNA-synth_edit"/>
</dbReference>
<feature type="short sequence motif" description="'HIGH' region" evidence="10">
    <location>
        <begin position="65"/>
        <end position="75"/>
    </location>
</feature>
<evidence type="ECO:0000256" key="8">
    <source>
        <dbReference type="ARBA" id="ARBA00025217"/>
    </source>
</evidence>
<dbReference type="Pfam" id="PF00133">
    <property type="entry name" value="tRNA-synt_1"/>
    <property type="match status" value="1"/>
</dbReference>
<feature type="binding site" evidence="10">
    <location>
        <position position="971"/>
    </location>
    <ligand>
        <name>Zn(2+)</name>
        <dbReference type="ChEBI" id="CHEBI:29105"/>
    </ligand>
</feature>
<comment type="subcellular location">
    <subcellularLocation>
        <location evidence="10">Cytoplasm</location>
    </subcellularLocation>
</comment>
<comment type="similarity">
    <text evidence="1 10">Belongs to the class-I aminoacyl-tRNA synthetase family. IleS type 1 subfamily.</text>
</comment>
<feature type="binding site" evidence="10">
    <location>
        <position position="698"/>
    </location>
    <ligand>
        <name>ATP</name>
        <dbReference type="ChEBI" id="CHEBI:30616"/>
    </ligand>
</feature>
<evidence type="ECO:0000256" key="6">
    <source>
        <dbReference type="ARBA" id="ARBA00022917"/>
    </source>
</evidence>
<evidence type="ECO:0000256" key="7">
    <source>
        <dbReference type="ARBA" id="ARBA00023146"/>
    </source>
</evidence>
<dbReference type="CDD" id="cd07960">
    <property type="entry name" value="Anticodon_Ia_Ile_BEm"/>
    <property type="match status" value="1"/>
</dbReference>
<keyword evidence="7 10" id="KW-0030">Aminoacyl-tRNA synthetase</keyword>
<comment type="catalytic activity">
    <reaction evidence="9 10">
        <text>tRNA(Ile) + L-isoleucine + ATP = L-isoleucyl-tRNA(Ile) + AMP + diphosphate</text>
        <dbReference type="Rhea" id="RHEA:11060"/>
        <dbReference type="Rhea" id="RHEA-COMP:9666"/>
        <dbReference type="Rhea" id="RHEA-COMP:9695"/>
        <dbReference type="ChEBI" id="CHEBI:30616"/>
        <dbReference type="ChEBI" id="CHEBI:33019"/>
        <dbReference type="ChEBI" id="CHEBI:58045"/>
        <dbReference type="ChEBI" id="CHEBI:78442"/>
        <dbReference type="ChEBI" id="CHEBI:78528"/>
        <dbReference type="ChEBI" id="CHEBI:456215"/>
        <dbReference type="EC" id="6.1.1.5"/>
    </reaction>
</comment>
<evidence type="ECO:0000256" key="11">
    <source>
        <dbReference type="SAM" id="MobiDB-lite"/>
    </source>
</evidence>
<dbReference type="Gene3D" id="3.90.740.10">
    <property type="entry name" value="Valyl/Leucyl/Isoleucyl-tRNA synthetase, editing domain"/>
    <property type="match status" value="1"/>
</dbReference>
<dbReference type="InterPro" id="IPR009080">
    <property type="entry name" value="tRNAsynth_Ia_anticodon-bd"/>
</dbReference>
<dbReference type="SUPFAM" id="SSF47323">
    <property type="entry name" value="Anticodon-binding domain of a subclass of class I aminoacyl-tRNA synthetases"/>
    <property type="match status" value="1"/>
</dbReference>
<evidence type="ECO:0000256" key="4">
    <source>
        <dbReference type="ARBA" id="ARBA00022741"/>
    </source>
</evidence>
<feature type="binding site" evidence="10">
    <location>
        <position position="654"/>
    </location>
    <ligand>
        <name>L-isoleucyl-5'-AMP</name>
        <dbReference type="ChEBI" id="CHEBI:178002"/>
    </ligand>
</feature>
<feature type="domain" description="Methionyl/Valyl/Leucyl/Isoleucyl-tRNA synthetase anticodon-binding" evidence="13">
    <location>
        <begin position="778"/>
        <end position="926"/>
    </location>
</feature>
<dbReference type="InterPro" id="IPR033708">
    <property type="entry name" value="Anticodon_Ile_BEm"/>
</dbReference>
<dbReference type="InterPro" id="IPR002300">
    <property type="entry name" value="aa-tRNA-synth_Ia"/>
</dbReference>
<dbReference type="PANTHER" id="PTHR42765">
    <property type="entry name" value="SOLEUCYL-TRNA SYNTHETASE"/>
    <property type="match status" value="1"/>
</dbReference>
<name>A0ABS7J8X3_9SPHN</name>
<accession>A0ABS7J8X3</accession>
<evidence type="ECO:0000256" key="10">
    <source>
        <dbReference type="HAMAP-Rule" id="MF_02002"/>
    </source>
</evidence>
<keyword evidence="15" id="KW-1185">Reference proteome</keyword>
<organism evidence="14 15">
    <name type="scientific">Qipengyuania qiaonensis</name>
    <dbReference type="NCBI Taxonomy" id="2867240"/>
    <lineage>
        <taxon>Bacteria</taxon>
        <taxon>Pseudomonadati</taxon>
        <taxon>Pseudomonadota</taxon>
        <taxon>Alphaproteobacteria</taxon>
        <taxon>Sphingomonadales</taxon>
        <taxon>Erythrobacteraceae</taxon>
        <taxon>Qipengyuania</taxon>
    </lineage>
</organism>
<evidence type="ECO:0000256" key="1">
    <source>
        <dbReference type="ARBA" id="ARBA00006887"/>
    </source>
</evidence>
<dbReference type="InterPro" id="IPR050081">
    <property type="entry name" value="Ile-tRNA_ligase"/>
</dbReference>
<feature type="binding site" evidence="10">
    <location>
        <position position="988"/>
    </location>
    <ligand>
        <name>Zn(2+)</name>
        <dbReference type="ChEBI" id="CHEBI:29105"/>
    </ligand>
</feature>
<keyword evidence="10" id="KW-0862">Zinc</keyword>
<dbReference type="Pfam" id="PF08264">
    <property type="entry name" value="Anticodon_1"/>
    <property type="match status" value="1"/>
</dbReference>
<keyword evidence="6 10" id="KW-0648">Protein biosynthesis</keyword>
<comment type="caution">
    <text evidence="14">The sequence shown here is derived from an EMBL/GenBank/DDBJ whole genome shotgun (WGS) entry which is preliminary data.</text>
</comment>
<reference evidence="14 15" key="1">
    <citation type="submission" date="2021-08" db="EMBL/GenBank/DDBJ databases">
        <title>Comparative Genomics Analysis of the Genus Qipengyuania Reveals Extensive Genetic Diversity and Metabolic Versatility, Including the Description of Fifteen Novel Species.</title>
        <authorList>
            <person name="Liu Y."/>
        </authorList>
    </citation>
    <scope>NUCLEOTIDE SEQUENCE [LARGE SCALE GENOMIC DNA]</scope>
    <source>
        <strain evidence="14 15">6D47A</strain>
    </source>
</reference>
<comment type="function">
    <text evidence="8 10">Catalyzes the attachment of isoleucine to tRNA(Ile). As IleRS can inadvertently accommodate and process structurally similar amino acids such as valine, to avoid such errors it has two additional distinct tRNA(Ile)-dependent editing activities. One activity is designated as 'pretransfer' editing and involves the hydrolysis of activated Val-AMP. The other activity is designated 'posttransfer' editing and involves deacylation of mischarged Val-tRNA(Ile).</text>
</comment>
<proteinExistence type="inferred from homology"/>
<feature type="domain" description="Aminoacyl-tRNA synthetase class Ia" evidence="12">
    <location>
        <begin position="36"/>
        <end position="732"/>
    </location>
</feature>
<dbReference type="SUPFAM" id="SSF52374">
    <property type="entry name" value="Nucleotidylyl transferase"/>
    <property type="match status" value="1"/>
</dbReference>
<feature type="binding site" evidence="10">
    <location>
        <position position="968"/>
    </location>
    <ligand>
        <name>Zn(2+)</name>
        <dbReference type="ChEBI" id="CHEBI:29105"/>
    </ligand>
</feature>
<evidence type="ECO:0000256" key="5">
    <source>
        <dbReference type="ARBA" id="ARBA00022840"/>
    </source>
</evidence>
<evidence type="ECO:0000256" key="2">
    <source>
        <dbReference type="ARBA" id="ARBA00022490"/>
    </source>
</evidence>
<dbReference type="Proteomes" id="UP000755104">
    <property type="component" value="Unassembled WGS sequence"/>
</dbReference>
<evidence type="ECO:0000256" key="3">
    <source>
        <dbReference type="ARBA" id="ARBA00022598"/>
    </source>
</evidence>
<dbReference type="EC" id="6.1.1.5" evidence="10"/>
<dbReference type="Gene3D" id="3.40.50.620">
    <property type="entry name" value="HUPs"/>
    <property type="match status" value="2"/>
</dbReference>
<keyword evidence="4 10" id="KW-0547">Nucleotide-binding</keyword>
<dbReference type="PRINTS" id="PR00984">
    <property type="entry name" value="TRNASYNTHILE"/>
</dbReference>
<dbReference type="NCBIfam" id="TIGR00392">
    <property type="entry name" value="ileS"/>
    <property type="match status" value="1"/>
</dbReference>
<dbReference type="PROSITE" id="PS00178">
    <property type="entry name" value="AA_TRNA_LIGASE_I"/>
    <property type="match status" value="1"/>
</dbReference>
<comment type="domain">
    <text evidence="10">IleRS has two distinct active sites: one for aminoacylation and one for editing. The misactivated valine is translocated from the active site to the editing site, which sterically excludes the correctly activated isoleucine. The single editing site contains two valyl binding pockets, one specific for each substrate (Val-AMP or Val-tRNA(Ile)).</text>
</comment>
<keyword evidence="5 10" id="KW-0067">ATP-binding</keyword>
<dbReference type="PANTHER" id="PTHR42765:SF1">
    <property type="entry name" value="ISOLEUCINE--TRNA LIGASE, MITOCHONDRIAL"/>
    <property type="match status" value="1"/>
</dbReference>
<keyword evidence="3 10" id="KW-0436">Ligase</keyword>
<evidence type="ECO:0000256" key="9">
    <source>
        <dbReference type="ARBA" id="ARBA00048359"/>
    </source>
</evidence>
<evidence type="ECO:0000259" key="13">
    <source>
        <dbReference type="Pfam" id="PF08264"/>
    </source>
</evidence>
<evidence type="ECO:0000313" key="15">
    <source>
        <dbReference type="Proteomes" id="UP000755104"/>
    </source>
</evidence>
<gene>
    <name evidence="10 14" type="primary">ileS</name>
    <name evidence="14" type="ORF">K3174_07250</name>
</gene>
<dbReference type="GO" id="GO:0004822">
    <property type="term" value="F:isoleucine-tRNA ligase activity"/>
    <property type="evidence" value="ECO:0007669"/>
    <property type="project" value="UniProtKB-EC"/>
</dbReference>
<dbReference type="InterPro" id="IPR013155">
    <property type="entry name" value="M/V/L/I-tRNA-synth_anticd-bd"/>
</dbReference>
<dbReference type="SUPFAM" id="SSF50677">
    <property type="entry name" value="ValRS/IleRS/LeuRS editing domain"/>
    <property type="match status" value="1"/>
</dbReference>
<feature type="region of interest" description="Disordered" evidence="11">
    <location>
        <begin position="319"/>
        <end position="351"/>
    </location>
</feature>
<comment type="cofactor">
    <cofactor evidence="10">
        <name>Zn(2+)</name>
        <dbReference type="ChEBI" id="CHEBI:29105"/>
    </cofactor>
    <text evidence="10">Binds 1 zinc ion per subunit.</text>
</comment>
<feature type="short sequence motif" description="'KMSKS' region" evidence="10">
    <location>
        <begin position="695"/>
        <end position="699"/>
    </location>
</feature>
<feature type="binding site" evidence="10">
    <location>
        <position position="985"/>
    </location>
    <ligand>
        <name>Zn(2+)</name>
        <dbReference type="ChEBI" id="CHEBI:29105"/>
    </ligand>
</feature>
<dbReference type="EMBL" id="JAIGNO010000003">
    <property type="protein sequence ID" value="MBX7482324.1"/>
    <property type="molecule type" value="Genomic_DNA"/>
</dbReference>
<keyword evidence="2 10" id="KW-0963">Cytoplasm</keyword>
<evidence type="ECO:0000259" key="12">
    <source>
        <dbReference type="Pfam" id="PF00133"/>
    </source>
</evidence>
<keyword evidence="10" id="KW-0479">Metal-binding</keyword>
<evidence type="ECO:0000313" key="14">
    <source>
        <dbReference type="EMBL" id="MBX7482324.1"/>
    </source>
</evidence>
<dbReference type="InterPro" id="IPR023585">
    <property type="entry name" value="Ile-tRNA-ligase_type1"/>
</dbReference>
<sequence>MPESTDTKRDYRDTVFLPKTDFPMKAGLPQKEPGIAARWETEELYKELREARKGREKFIFHDGPPYANGDMHIGHALNHTLKDIVCRTQNLLGKDAPYVPGWDCHGLPIEWKVEEQYRKKKLDKNEVPAKEFRAECRAYAQHWVDVQREQLKRLGIMADWDNPYLTMQFDSEATIVAELMKFAEAGNLYRGSKPVMWSPVEETALAEAEVEYEDITSTQIDVAFEIVESPVPELVGAHAVIWTTTPWTIPVNQAVAYGPEVEYTCVSIEGKKYLFALPLSGEFAERADLPLEYKHRVWTGKGSDLAGTVARHPIYNLLKSRRPGLDPGQGSSSGTADEGSTTPDQVRGDGRNGEMEKALAFYANPRPFLPGDFVTTDSGTGLVHMSPDHGEDDFLLCREHGIEPVFAVMADGRYRDDWEWLGAGDVDAEGKERRRSVINKPFNAPEGPICSDLREAGALLSASEDYQHSYPHSWRSKAKVIFRCTPQWFVPMDKPILEHVDNRAEQRWESEGGAQEPLVTLRQLAMQAIADTRFVPEKGRNRIGSMVEGRPDWVLSRQRAWGVPITLFVKNGTGEYLQDRDVNARVIAAVREEGVDAWDDARKAEFLGSGYDPDEYEMVSDILDVWFDSGCTHAFVLESGRWPEMQWPADLYLEGSDQHRGWFQSSLLESCATRGRAPFNQILTHGFTMASDGRKMSKSLGNTIDPLKVMEQYGADIIRLWALSVDFTEDHRIGDEILKGVGDQYRKLRNTFRYLLGALDGFVGDMGDTGAIPELEVYVLALLADLDGKLRQAVDDYDFNTYTRLLVDFCNEDLSAFYFDIRKDSLYCDGPDSVRRNAYRTVLDILFHALVRYAAPVLVYTAEEVWGTRYPDGGSVHLLEWPNVPGVSADGAKWSTLRELREDVMEAIEPLRRDKVIRSGLEADVVVPASMVPDGFTDADLAELFITASVTRGDSEAVTVTRTSESKCGRCWRLLPSVAEDGDLCDRCEPVVAQLDAAQ</sequence>
<dbReference type="RefSeq" id="WP_221557418.1">
    <property type="nucleotide sequence ID" value="NZ_JAIGNO010000003.1"/>
</dbReference>
<dbReference type="InterPro" id="IPR001412">
    <property type="entry name" value="aa-tRNA-synth_I_CS"/>
</dbReference>
<dbReference type="HAMAP" id="MF_02002">
    <property type="entry name" value="Ile_tRNA_synth_type1"/>
    <property type="match status" value="1"/>
</dbReference>
<dbReference type="InterPro" id="IPR002301">
    <property type="entry name" value="Ile-tRNA-ligase"/>
</dbReference>